<evidence type="ECO:0000256" key="1">
    <source>
        <dbReference type="ARBA" id="ARBA00010641"/>
    </source>
</evidence>
<evidence type="ECO:0000256" key="2">
    <source>
        <dbReference type="ARBA" id="ARBA00023015"/>
    </source>
</evidence>
<dbReference type="SUPFAM" id="SSF88659">
    <property type="entry name" value="Sigma3 and sigma4 domains of RNA polymerase sigma factors"/>
    <property type="match status" value="1"/>
</dbReference>
<evidence type="ECO:0000259" key="7">
    <source>
        <dbReference type="Pfam" id="PF08281"/>
    </source>
</evidence>
<feature type="domain" description="RNA polymerase sigma-70 region 2" evidence="6">
    <location>
        <begin position="49"/>
        <end position="114"/>
    </location>
</feature>
<dbReference type="Gene3D" id="1.10.10.10">
    <property type="entry name" value="Winged helix-like DNA-binding domain superfamily/Winged helix DNA-binding domain"/>
    <property type="match status" value="1"/>
</dbReference>
<dbReference type="CDD" id="cd06171">
    <property type="entry name" value="Sigma70_r4"/>
    <property type="match status" value="1"/>
</dbReference>
<dbReference type="InterPro" id="IPR013249">
    <property type="entry name" value="RNA_pol_sigma70_r4_t2"/>
</dbReference>
<keyword evidence="3" id="KW-0731">Sigma factor</keyword>
<reference evidence="8 9" key="1">
    <citation type="submission" date="2020-08" db="EMBL/GenBank/DDBJ databases">
        <title>Functional genomics of gut bacteria from endangered species of beetles.</title>
        <authorList>
            <person name="Carlos-Shanley C."/>
        </authorList>
    </citation>
    <scope>NUCLEOTIDE SEQUENCE [LARGE SCALE GENOMIC DNA]</scope>
    <source>
        <strain evidence="8 9">S00070</strain>
    </source>
</reference>
<dbReference type="InterPro" id="IPR007627">
    <property type="entry name" value="RNA_pol_sigma70_r2"/>
</dbReference>
<dbReference type="Pfam" id="PF04542">
    <property type="entry name" value="Sigma70_r2"/>
    <property type="match status" value="1"/>
</dbReference>
<dbReference type="InterPro" id="IPR036388">
    <property type="entry name" value="WH-like_DNA-bd_sf"/>
</dbReference>
<evidence type="ECO:0000313" key="9">
    <source>
        <dbReference type="Proteomes" id="UP000524404"/>
    </source>
</evidence>
<dbReference type="Proteomes" id="UP000524404">
    <property type="component" value="Unassembled WGS sequence"/>
</dbReference>
<feature type="compositionally biased region" description="Polar residues" evidence="5">
    <location>
        <begin position="1"/>
        <end position="19"/>
    </location>
</feature>
<evidence type="ECO:0000256" key="4">
    <source>
        <dbReference type="ARBA" id="ARBA00023163"/>
    </source>
</evidence>
<protein>
    <submittedName>
        <fullName evidence="8">RNA polymerase sigma-70 factor (ECF subfamily)</fullName>
    </submittedName>
</protein>
<comment type="caution">
    <text evidence="8">The sequence shown here is derived from an EMBL/GenBank/DDBJ whole genome shotgun (WGS) entry which is preliminary data.</text>
</comment>
<dbReference type="RefSeq" id="WP_184131252.1">
    <property type="nucleotide sequence ID" value="NZ_JACHKT010000005.1"/>
</dbReference>
<organism evidence="8 9">
    <name type="scientific">Arcicella rosea</name>
    <dbReference type="NCBI Taxonomy" id="502909"/>
    <lineage>
        <taxon>Bacteria</taxon>
        <taxon>Pseudomonadati</taxon>
        <taxon>Bacteroidota</taxon>
        <taxon>Cytophagia</taxon>
        <taxon>Cytophagales</taxon>
        <taxon>Flectobacillaceae</taxon>
        <taxon>Arcicella</taxon>
    </lineage>
</organism>
<dbReference type="Gene3D" id="1.10.1740.10">
    <property type="match status" value="1"/>
</dbReference>
<proteinExistence type="inferred from homology"/>
<dbReference type="PANTHER" id="PTHR43133:SF46">
    <property type="entry name" value="RNA POLYMERASE SIGMA-70 FACTOR ECF SUBFAMILY"/>
    <property type="match status" value="1"/>
</dbReference>
<dbReference type="InterPro" id="IPR013324">
    <property type="entry name" value="RNA_pol_sigma_r3/r4-like"/>
</dbReference>
<gene>
    <name evidence="8" type="ORF">HNP25_001035</name>
</gene>
<dbReference type="Pfam" id="PF08281">
    <property type="entry name" value="Sigma70_r4_2"/>
    <property type="match status" value="1"/>
</dbReference>
<dbReference type="PANTHER" id="PTHR43133">
    <property type="entry name" value="RNA POLYMERASE ECF-TYPE SIGMA FACTO"/>
    <property type="match status" value="1"/>
</dbReference>
<evidence type="ECO:0000313" key="8">
    <source>
        <dbReference type="EMBL" id="MBB6002383.1"/>
    </source>
</evidence>
<feature type="domain" description="RNA polymerase sigma factor 70 region 4 type 2" evidence="7">
    <location>
        <begin position="147"/>
        <end position="199"/>
    </location>
</feature>
<dbReference type="InterPro" id="IPR014284">
    <property type="entry name" value="RNA_pol_sigma-70_dom"/>
</dbReference>
<keyword evidence="2" id="KW-0805">Transcription regulation</keyword>
<accession>A0A841EMY5</accession>
<dbReference type="NCBIfam" id="TIGR02937">
    <property type="entry name" value="sigma70-ECF"/>
    <property type="match status" value="1"/>
</dbReference>
<name>A0A841EMY5_9BACT</name>
<dbReference type="NCBIfam" id="TIGR02985">
    <property type="entry name" value="Sig70_bacteroi1"/>
    <property type="match status" value="1"/>
</dbReference>
<dbReference type="GO" id="GO:0003677">
    <property type="term" value="F:DNA binding"/>
    <property type="evidence" value="ECO:0007669"/>
    <property type="project" value="InterPro"/>
</dbReference>
<keyword evidence="4" id="KW-0804">Transcription</keyword>
<dbReference type="AlphaFoldDB" id="A0A841EMY5"/>
<evidence type="ECO:0000256" key="5">
    <source>
        <dbReference type="SAM" id="MobiDB-lite"/>
    </source>
</evidence>
<evidence type="ECO:0000256" key="3">
    <source>
        <dbReference type="ARBA" id="ARBA00023082"/>
    </source>
</evidence>
<dbReference type="InterPro" id="IPR013325">
    <property type="entry name" value="RNA_pol_sigma_r2"/>
</dbReference>
<dbReference type="SUPFAM" id="SSF88946">
    <property type="entry name" value="Sigma2 domain of RNA polymerase sigma factors"/>
    <property type="match status" value="1"/>
</dbReference>
<dbReference type="GO" id="GO:0006352">
    <property type="term" value="P:DNA-templated transcription initiation"/>
    <property type="evidence" value="ECO:0007669"/>
    <property type="project" value="InterPro"/>
</dbReference>
<dbReference type="GO" id="GO:0016987">
    <property type="term" value="F:sigma factor activity"/>
    <property type="evidence" value="ECO:0007669"/>
    <property type="project" value="UniProtKB-KW"/>
</dbReference>
<keyword evidence="9" id="KW-1185">Reference proteome</keyword>
<dbReference type="EMBL" id="JACHKT010000005">
    <property type="protein sequence ID" value="MBB6002383.1"/>
    <property type="molecule type" value="Genomic_DNA"/>
</dbReference>
<comment type="similarity">
    <text evidence="1">Belongs to the sigma-70 factor family. ECF subfamily.</text>
</comment>
<feature type="region of interest" description="Disordered" evidence="5">
    <location>
        <begin position="1"/>
        <end position="22"/>
    </location>
</feature>
<evidence type="ECO:0000259" key="6">
    <source>
        <dbReference type="Pfam" id="PF04542"/>
    </source>
</evidence>
<dbReference type="InterPro" id="IPR014327">
    <property type="entry name" value="RNA_pol_sigma70_bacteroid"/>
</dbReference>
<sequence length="218" mass="25574">MLENISSESTNNFPKTQAFHTPESGKVMDDEFFIKQAFIEDPKKGFELLYNRYYKPLCSHAVRFVYAKDVAEDIIGEIFYNIWKNQVYLNITTSFRAYLFTSVRNRCFLYLQQEQGNHNQSFENTDLQFPESNVSPDQMLFYDDLQKQIEQAIAQLPPQCQKVFLMNRFEGKKYKEIADELQLATKTIEAHINKALVHLRDVVLNNPSLFSLILTLFL</sequence>
<dbReference type="InterPro" id="IPR039425">
    <property type="entry name" value="RNA_pol_sigma-70-like"/>
</dbReference>